<dbReference type="Pfam" id="PF00724">
    <property type="entry name" value="Oxidored_FMN"/>
    <property type="match status" value="1"/>
</dbReference>
<sequence length="718" mass="76377">MTSYPHLLAPLRVGSLTLPHRMIMGSMHTGLEETPGGEHELARFYVERVRGGAGLIVTGGISPNEEGAARHDGAHLSREDQLPPHRTVTDAVHSEGGLIALQLMHSGRYAMHANAVAPSPLRAPINKVTPRELSTEEVERTVEDFARAAALAQQAGYDGVEIMGSEGYLINEFLVVHTNQRTDRYGGSDAARRRFAVEVVRRVREATGPDFLVMYRLSALDLVPDAQEFEQVLALGREVEEAGVSIINTGIGWHEARIPTIATNVPPAAFTWVSRALRENLSVPVAAVNRMNTPEIGEDVIARGDADLVCMARPFLADPAFVAKAREERPAEINTCIACNQACLDHTFSGKRMSCLVNPRAMREDELALGPTRTAERIAVVGAGPAGMAFAEAAAARGHHVTLFEEQPEIGGQFQLARRIPGKADYGHTIRYFRTRLAELGVTVRTEHTATSQDLADADRVVLATGVTPRIPGIAGEDGPTVLGYKDVLEGAPVGERVAVVGGGGIGFDVAHFLTHDPDADFYREWGVDRTLEARGGLLRPEPTAPLRHVTVLQRGEGKPGARLGTTTGWIHRAELRMAGVDFMTGVQYQRIDGDGVHVLVPGTGTLEDNAAGGGAGSAPRQQTRAGAAAAVGHSQAVRQEAGRPGAATAVALAPGKVELLVPADTVVLCAGQESRTELAEQLTGGRPVHVIGGAHVASELDAKRAIKEAVELAASLP</sequence>
<evidence type="ECO:0000256" key="6">
    <source>
        <dbReference type="ARBA" id="ARBA00022723"/>
    </source>
</evidence>
<dbReference type="InterPro" id="IPR051793">
    <property type="entry name" value="NADH:flavin_oxidoreductase"/>
</dbReference>
<evidence type="ECO:0000256" key="5">
    <source>
        <dbReference type="ARBA" id="ARBA00022643"/>
    </source>
</evidence>
<keyword evidence="7" id="KW-0560">Oxidoreductase</keyword>
<evidence type="ECO:0000313" key="13">
    <source>
        <dbReference type="Proteomes" id="UP001553031"/>
    </source>
</evidence>
<dbReference type="SUPFAM" id="SSF51395">
    <property type="entry name" value="FMN-linked oxidoreductases"/>
    <property type="match status" value="1"/>
</dbReference>
<keyword evidence="8" id="KW-0408">Iron</keyword>
<dbReference type="RefSeq" id="WP_363785199.1">
    <property type="nucleotide sequence ID" value="NZ_JBFBLL010000006.1"/>
</dbReference>
<evidence type="ECO:0000256" key="7">
    <source>
        <dbReference type="ARBA" id="ARBA00023002"/>
    </source>
</evidence>
<evidence type="ECO:0000259" key="10">
    <source>
        <dbReference type="Pfam" id="PF00724"/>
    </source>
</evidence>
<evidence type="ECO:0000256" key="8">
    <source>
        <dbReference type="ARBA" id="ARBA00023004"/>
    </source>
</evidence>
<dbReference type="EMBL" id="JBFBLL010000006">
    <property type="protein sequence ID" value="MEV8158548.1"/>
    <property type="molecule type" value="Genomic_DNA"/>
</dbReference>
<name>A0ABV3KFI5_9MICC</name>
<evidence type="ECO:0000256" key="1">
    <source>
        <dbReference type="ARBA" id="ARBA00001917"/>
    </source>
</evidence>
<proteinExistence type="inferred from homology"/>
<organism evidence="12 13">
    <name type="scientific">Kocuria salsicia</name>
    <dbReference type="NCBI Taxonomy" id="664639"/>
    <lineage>
        <taxon>Bacteria</taxon>
        <taxon>Bacillati</taxon>
        <taxon>Actinomycetota</taxon>
        <taxon>Actinomycetes</taxon>
        <taxon>Micrococcales</taxon>
        <taxon>Micrococcaceae</taxon>
        <taxon>Kocuria</taxon>
    </lineage>
</organism>
<dbReference type="SUPFAM" id="SSF51971">
    <property type="entry name" value="Nucleotide-binding domain"/>
    <property type="match status" value="1"/>
</dbReference>
<evidence type="ECO:0000256" key="4">
    <source>
        <dbReference type="ARBA" id="ARBA00022630"/>
    </source>
</evidence>
<keyword evidence="5" id="KW-0288">FMN</keyword>
<dbReference type="InterPro" id="IPR036188">
    <property type="entry name" value="FAD/NAD-bd_sf"/>
</dbReference>
<evidence type="ECO:0000256" key="3">
    <source>
        <dbReference type="ARBA" id="ARBA00011048"/>
    </source>
</evidence>
<dbReference type="PANTHER" id="PTHR42917">
    <property type="entry name" value="2,4-DIENOYL-COA REDUCTASE"/>
    <property type="match status" value="1"/>
</dbReference>
<comment type="cofactor">
    <cofactor evidence="1">
        <name>FMN</name>
        <dbReference type="ChEBI" id="CHEBI:58210"/>
    </cofactor>
</comment>
<dbReference type="PANTHER" id="PTHR42917:SF2">
    <property type="entry name" value="2,4-DIENOYL-COA REDUCTASE [(2E)-ENOYL-COA-PRODUCING]"/>
    <property type="match status" value="1"/>
</dbReference>
<dbReference type="Pfam" id="PF07992">
    <property type="entry name" value="Pyr_redox_2"/>
    <property type="match status" value="1"/>
</dbReference>
<feature type="domain" description="NADH:flavin oxidoreductase/NADH oxidase N-terminal" evidence="10">
    <location>
        <begin position="7"/>
        <end position="331"/>
    </location>
</feature>
<evidence type="ECO:0000313" key="12">
    <source>
        <dbReference type="EMBL" id="MEV8158548.1"/>
    </source>
</evidence>
<dbReference type="SUPFAM" id="SSF51905">
    <property type="entry name" value="FAD/NAD(P)-binding domain"/>
    <property type="match status" value="1"/>
</dbReference>
<dbReference type="InterPro" id="IPR001155">
    <property type="entry name" value="OxRdtase_FMN_N"/>
</dbReference>
<comment type="caution">
    <text evidence="12">The sequence shown here is derived from an EMBL/GenBank/DDBJ whole genome shotgun (WGS) entry which is preliminary data.</text>
</comment>
<dbReference type="Gene3D" id="3.20.20.70">
    <property type="entry name" value="Aldolase class I"/>
    <property type="match status" value="1"/>
</dbReference>
<dbReference type="Proteomes" id="UP001553031">
    <property type="component" value="Unassembled WGS sequence"/>
</dbReference>
<accession>A0ABV3KFI5</accession>
<evidence type="ECO:0000259" key="11">
    <source>
        <dbReference type="Pfam" id="PF07992"/>
    </source>
</evidence>
<feature type="domain" description="FAD/NAD(P)-binding" evidence="11">
    <location>
        <begin position="377"/>
        <end position="681"/>
    </location>
</feature>
<keyword evidence="6" id="KW-0479">Metal-binding</keyword>
<dbReference type="PRINTS" id="PR00368">
    <property type="entry name" value="FADPNR"/>
</dbReference>
<gene>
    <name evidence="12" type="ORF">AB0O96_10140</name>
</gene>
<keyword evidence="4" id="KW-0285">Flavoprotein</keyword>
<comment type="similarity">
    <text evidence="3">In the N-terminal section; belongs to the NADH:flavin oxidoreductase/NADH oxidase family.</text>
</comment>
<dbReference type="CDD" id="cd02930">
    <property type="entry name" value="DCR_FMN"/>
    <property type="match status" value="1"/>
</dbReference>
<protein>
    <submittedName>
        <fullName evidence="12">FAD-dependent oxidoreductase</fullName>
    </submittedName>
</protein>
<comment type="cofactor">
    <cofactor evidence="2">
        <name>[4Fe-4S] cluster</name>
        <dbReference type="ChEBI" id="CHEBI:49883"/>
    </cofactor>
</comment>
<keyword evidence="9" id="KW-0411">Iron-sulfur</keyword>
<evidence type="ECO:0000256" key="2">
    <source>
        <dbReference type="ARBA" id="ARBA00001966"/>
    </source>
</evidence>
<dbReference type="InterPro" id="IPR023753">
    <property type="entry name" value="FAD/NAD-binding_dom"/>
</dbReference>
<dbReference type="InterPro" id="IPR013785">
    <property type="entry name" value="Aldolase_TIM"/>
</dbReference>
<keyword evidence="13" id="KW-1185">Reference proteome</keyword>
<dbReference type="Gene3D" id="3.50.50.60">
    <property type="entry name" value="FAD/NAD(P)-binding domain"/>
    <property type="match status" value="2"/>
</dbReference>
<reference evidence="12 13" key="1">
    <citation type="submission" date="2024-06" db="EMBL/GenBank/DDBJ databases">
        <title>The Natural Products Discovery Center: Release of the First 8490 Sequenced Strains for Exploring Actinobacteria Biosynthetic Diversity.</title>
        <authorList>
            <person name="Kalkreuter E."/>
            <person name="Kautsar S.A."/>
            <person name="Yang D."/>
            <person name="Bader C.D."/>
            <person name="Teijaro C.N."/>
            <person name="Fluegel L."/>
            <person name="Davis C.M."/>
            <person name="Simpson J.R."/>
            <person name="Lauterbach L."/>
            <person name="Steele A.D."/>
            <person name="Gui C."/>
            <person name="Meng S."/>
            <person name="Li G."/>
            <person name="Viehrig K."/>
            <person name="Ye F."/>
            <person name="Su P."/>
            <person name="Kiefer A.F."/>
            <person name="Nichols A."/>
            <person name="Cepeda A.J."/>
            <person name="Yan W."/>
            <person name="Fan B."/>
            <person name="Jiang Y."/>
            <person name="Adhikari A."/>
            <person name="Zheng C.-J."/>
            <person name="Schuster L."/>
            <person name="Cowan T.M."/>
            <person name="Smanski M.J."/>
            <person name="Chevrette M.G."/>
            <person name="De Carvalho L.P.S."/>
            <person name="Shen B."/>
        </authorList>
    </citation>
    <scope>NUCLEOTIDE SEQUENCE [LARGE SCALE GENOMIC DNA]</scope>
    <source>
        <strain evidence="12 13">NPDC079179</strain>
    </source>
</reference>
<evidence type="ECO:0000256" key="9">
    <source>
        <dbReference type="ARBA" id="ARBA00023014"/>
    </source>
</evidence>
<dbReference type="Gene3D" id="3.40.50.720">
    <property type="entry name" value="NAD(P)-binding Rossmann-like Domain"/>
    <property type="match status" value="2"/>
</dbReference>